<organism evidence="1 2">
    <name type="scientific">Coemansia nantahalensis</name>
    <dbReference type="NCBI Taxonomy" id="2789366"/>
    <lineage>
        <taxon>Eukaryota</taxon>
        <taxon>Fungi</taxon>
        <taxon>Fungi incertae sedis</taxon>
        <taxon>Zoopagomycota</taxon>
        <taxon>Kickxellomycotina</taxon>
        <taxon>Kickxellomycetes</taxon>
        <taxon>Kickxellales</taxon>
        <taxon>Kickxellaceae</taxon>
        <taxon>Coemansia</taxon>
    </lineage>
</organism>
<comment type="caution">
    <text evidence="1">The sequence shown here is derived from an EMBL/GenBank/DDBJ whole genome shotgun (WGS) entry which is preliminary data.</text>
</comment>
<evidence type="ECO:0000313" key="2">
    <source>
        <dbReference type="Proteomes" id="UP001140234"/>
    </source>
</evidence>
<keyword evidence="2" id="KW-1185">Reference proteome</keyword>
<feature type="non-terminal residue" evidence="1">
    <location>
        <position position="476"/>
    </location>
</feature>
<accession>A0ACC1JLR8</accession>
<sequence length="476" mass="48223">GGLHPLVADDDDQFIVRDEDDYGAVDGGDDIGPAGSIGRFHSYQNEQVPAAAAVSSDEDVVEDDTASDLRAADDSDDASESGRMSDFLRSQASDAADAARESSDGDPGGCDCVASPREAAVAAGRRRSLLVPSTEDEETGDDHRAATAPDELPPMPPRPSDADCGSFRSASAAHGVLTQSPGADGEPDGDAAPRPKGRVRDLLFRESKQRSLSSSELDNIVPADIGSWGPPPPLPSTTQPSEEDGPSGLAGATVPSSDPSSLGAGLAGAGEGAGRERADSFAGRRRRSRSQSAGVGISRAMVIQAAVKGQFPYLDAKTCEFVGQLKSDTVTLGGAAAGGGSRSRVAPAPAVPPLPASVSPAMKPAARGDDDDQLPAVPLPPQRPAVRPPSGLRVRSSAVASDSDSDGDEASAAGAAAGAAASSPFPSVPPALPPIVTTPEAAGERRPPAKQQPQTAEKRNGRPTYAAVANGLRMSA</sequence>
<dbReference type="EMBL" id="JANBUJ010003034">
    <property type="protein sequence ID" value="KAJ2762197.1"/>
    <property type="molecule type" value="Genomic_DNA"/>
</dbReference>
<proteinExistence type="predicted"/>
<dbReference type="Proteomes" id="UP001140234">
    <property type="component" value="Unassembled WGS sequence"/>
</dbReference>
<protein>
    <submittedName>
        <fullName evidence="1">Uncharacterized protein</fullName>
    </submittedName>
</protein>
<gene>
    <name evidence="1" type="ORF">IWQ57_005854</name>
</gene>
<reference evidence="1" key="1">
    <citation type="submission" date="2022-07" db="EMBL/GenBank/DDBJ databases">
        <title>Phylogenomic reconstructions and comparative analyses of Kickxellomycotina fungi.</title>
        <authorList>
            <person name="Reynolds N.K."/>
            <person name="Stajich J.E."/>
            <person name="Barry K."/>
            <person name="Grigoriev I.V."/>
            <person name="Crous P."/>
            <person name="Smith M.E."/>
        </authorList>
    </citation>
    <scope>NUCLEOTIDE SEQUENCE</scope>
    <source>
        <strain evidence="1">CBS 109366</strain>
    </source>
</reference>
<name>A0ACC1JLR8_9FUNG</name>
<evidence type="ECO:0000313" key="1">
    <source>
        <dbReference type="EMBL" id="KAJ2762197.1"/>
    </source>
</evidence>
<feature type="non-terminal residue" evidence="1">
    <location>
        <position position="1"/>
    </location>
</feature>